<reference evidence="1" key="1">
    <citation type="submission" date="2015-12" db="EMBL/GenBank/DDBJ databases">
        <title>Update maize B73 reference genome by single molecule sequencing technologies.</title>
        <authorList>
            <consortium name="Maize Genome Sequencing Project"/>
            <person name="Ware D."/>
        </authorList>
    </citation>
    <scope>NUCLEOTIDE SEQUENCE [LARGE SCALE GENOMIC DNA]</scope>
    <source>
        <tissue evidence="1">Seedling</tissue>
    </source>
</reference>
<organism evidence="1">
    <name type="scientific">Zea mays</name>
    <name type="common">Maize</name>
    <dbReference type="NCBI Taxonomy" id="4577"/>
    <lineage>
        <taxon>Eukaryota</taxon>
        <taxon>Viridiplantae</taxon>
        <taxon>Streptophyta</taxon>
        <taxon>Embryophyta</taxon>
        <taxon>Tracheophyta</taxon>
        <taxon>Spermatophyta</taxon>
        <taxon>Magnoliopsida</taxon>
        <taxon>Liliopsida</taxon>
        <taxon>Poales</taxon>
        <taxon>Poaceae</taxon>
        <taxon>PACMAD clade</taxon>
        <taxon>Panicoideae</taxon>
        <taxon>Andropogonodae</taxon>
        <taxon>Andropogoneae</taxon>
        <taxon>Tripsacinae</taxon>
        <taxon>Zea</taxon>
    </lineage>
</organism>
<dbReference type="InParanoid" id="A0A1D6K7Z4"/>
<dbReference type="SMR" id="A0A1D6K7Z4"/>
<accession>A0A1D6K7Z4</accession>
<evidence type="ECO:0000313" key="1">
    <source>
        <dbReference type="EMBL" id="ONL99662.1"/>
    </source>
</evidence>
<proteinExistence type="predicted"/>
<name>A0A1D6K7Z4_MAIZE</name>
<dbReference type="EMBL" id="CM007647">
    <property type="protein sequence ID" value="ONL99662.1"/>
    <property type="molecule type" value="Genomic_DNA"/>
</dbReference>
<dbReference type="AlphaFoldDB" id="A0A1D6K7Z4"/>
<dbReference type="PaxDb" id="4577-GRMZM2G028033_P01"/>
<dbReference type="PANTHER" id="PTHR47270">
    <property type="entry name" value="PROTEIN MLP1-LIKE"/>
    <property type="match status" value="1"/>
</dbReference>
<dbReference type="PANTHER" id="PTHR47270:SF12">
    <property type="entry name" value="OS10G0547000 PROTEIN"/>
    <property type="match status" value="1"/>
</dbReference>
<dbReference type="eggNOG" id="ENOG502QTRF">
    <property type="taxonomic scope" value="Eukaryota"/>
</dbReference>
<gene>
    <name evidence="1" type="ORF">ZEAMMB73_Zm00001d029825</name>
</gene>
<protein>
    <submittedName>
        <fullName evidence="1">Myosin heavy chain-related protein</fullName>
    </submittedName>
</protein>
<sequence>MKKIYFLLNEIDKEKTIEVDNLEKAVMSLTVQLSSTHGEQENSMLDTIREASILRADKAKLHANLHDVNEQLRRCESWLEDINKESKSKIGSLADSLNVSKQNEEMLKTDAEDIRRLIEATKSNEENLRIASNELELRYKSSDYEKQQIMEENSRLQI</sequence>